<sequence>MRIRTALAMVAIGLTSACAGPSTADEEPGRLQFSNSTVAPDTRPVVNYREAYDNAHRFATIWVRKDLDRATWRSRLAELATSDLRGQIYTDAFPQPVAATLRGDLAPRISRPDHIEFVVDTDDGVTAIVTVPVDSHWRVARIRPA</sequence>
<reference evidence="2" key="1">
    <citation type="submission" date="2021-01" db="EMBL/GenBank/DDBJ databases">
        <title>Whole genome shotgun sequence of Actinoplanes ferrugineus NBRC 15555.</title>
        <authorList>
            <person name="Komaki H."/>
            <person name="Tamura T."/>
        </authorList>
    </citation>
    <scope>NUCLEOTIDE SEQUENCE</scope>
    <source>
        <strain evidence="2">NBRC 15555</strain>
    </source>
</reference>
<evidence type="ECO:0008006" key="4">
    <source>
        <dbReference type="Google" id="ProtNLM"/>
    </source>
</evidence>
<keyword evidence="1" id="KW-0732">Signal</keyword>
<feature type="chain" id="PRO_5038865513" description="Lipoprotein" evidence="1">
    <location>
        <begin position="20"/>
        <end position="145"/>
    </location>
</feature>
<name>A0A919J3R0_9ACTN</name>
<accession>A0A919J3R0</accession>
<gene>
    <name evidence="2" type="ORF">Afe05nite_49490</name>
</gene>
<evidence type="ECO:0000313" key="2">
    <source>
        <dbReference type="EMBL" id="GIE13109.1"/>
    </source>
</evidence>
<protein>
    <recommendedName>
        <fullName evidence="4">Lipoprotein</fullName>
    </recommendedName>
</protein>
<evidence type="ECO:0000256" key="1">
    <source>
        <dbReference type="SAM" id="SignalP"/>
    </source>
</evidence>
<dbReference type="EMBL" id="BOMM01000047">
    <property type="protein sequence ID" value="GIE13109.1"/>
    <property type="molecule type" value="Genomic_DNA"/>
</dbReference>
<dbReference type="PROSITE" id="PS51257">
    <property type="entry name" value="PROKAR_LIPOPROTEIN"/>
    <property type="match status" value="1"/>
</dbReference>
<proteinExistence type="predicted"/>
<dbReference type="RefSeq" id="WP_203819562.1">
    <property type="nucleotide sequence ID" value="NZ_BAAABP010000052.1"/>
</dbReference>
<dbReference type="Proteomes" id="UP000598174">
    <property type="component" value="Unassembled WGS sequence"/>
</dbReference>
<comment type="caution">
    <text evidence="2">The sequence shown here is derived from an EMBL/GenBank/DDBJ whole genome shotgun (WGS) entry which is preliminary data.</text>
</comment>
<organism evidence="2 3">
    <name type="scientific">Paractinoplanes ferrugineus</name>
    <dbReference type="NCBI Taxonomy" id="113564"/>
    <lineage>
        <taxon>Bacteria</taxon>
        <taxon>Bacillati</taxon>
        <taxon>Actinomycetota</taxon>
        <taxon>Actinomycetes</taxon>
        <taxon>Micromonosporales</taxon>
        <taxon>Micromonosporaceae</taxon>
        <taxon>Paractinoplanes</taxon>
    </lineage>
</organism>
<dbReference type="AlphaFoldDB" id="A0A919J3R0"/>
<evidence type="ECO:0000313" key="3">
    <source>
        <dbReference type="Proteomes" id="UP000598174"/>
    </source>
</evidence>
<keyword evidence="3" id="KW-1185">Reference proteome</keyword>
<feature type="signal peptide" evidence="1">
    <location>
        <begin position="1"/>
        <end position="19"/>
    </location>
</feature>